<dbReference type="OrthoDB" id="19542at2"/>
<evidence type="ECO:0000313" key="2">
    <source>
        <dbReference type="Proteomes" id="UP000306113"/>
    </source>
</evidence>
<accession>A0A4S3M7B8</accession>
<dbReference type="Pfam" id="PF06082">
    <property type="entry name" value="YjbH"/>
    <property type="match status" value="1"/>
</dbReference>
<name>A0A4S3M7B8_9RHOB</name>
<sequence>MKHGGNKRTDISGTRTTARRKALLGGGVIAAVLGAGVAMAQDVPFFGLYGTPGVIDMPSADMAPDATLSTSISNFAGTTRTTISFQVLPRLSASFRYTAIQNLYLPGWTRDTYYDRSFDMRYLVLSETDMRPAVSVGLQDFIGTGLYGAEYIVASKNVGRRLQFTAGLGWGRLGSFGALGSTGTRPNEVIGQGGIPTYDRWFRGDFAAFGGIAWKATDRLTLKVEYSSDAYDDEVGSGTNSGTAYGPVFDKKSPWNFGLDYRLRNGSQLSLYSLYGSEIGAMFTMHANPYRSSFPSGLEQAPPPIRVRGNAERSDLGWQNDVNVVNGLPVRVRSQLESQGMRFEGMELTATTATLRLNNPRYGNEPEAIGRAARVMSRILPGSIETFVIVPMVKGVPMAAITLKRTDLERLEHAPADQMLARLGIADGAGQAPSLAPGTLQRLNWSFGPFMQLSVFDPDNPIRYDLGLRARASYLLMPNLVLSGSLSKKLNGNLDSVTRTVTSGLPRVRTDYAQYSRQGDPAIEHLTLTHFGRPGKNLYSRVTLGYLESMYAGASGELLWKPVGSRLALGAELNWVRPRDFDQMFGLRSNVTSSGTIPELNGHLSAYYDFGNGFHGQMDVGRYLAGDIGTTLSLDREFANGWRVGAYASFTDANIDDFGEGSFDKGIRMTIPFAWVTGKPTRQENTIAIQSLTRDGGARLNVNDRLYPLVRDYHQPELARAWGGFWR</sequence>
<dbReference type="Proteomes" id="UP000306113">
    <property type="component" value="Unassembled WGS sequence"/>
</dbReference>
<evidence type="ECO:0000313" key="1">
    <source>
        <dbReference type="EMBL" id="THD73063.1"/>
    </source>
</evidence>
<dbReference type="AlphaFoldDB" id="A0A4S3M7B8"/>
<reference evidence="1 2" key="1">
    <citation type="submission" date="2019-04" db="EMBL/GenBank/DDBJ databases">
        <title>Draft genome sequence of Youngimonas vesicularis.</title>
        <authorList>
            <person name="Hameed A."/>
        </authorList>
    </citation>
    <scope>NUCLEOTIDE SEQUENCE [LARGE SCALE GENOMIC DNA]</scope>
    <source>
        <strain evidence="1 2">CC-AMW-E</strain>
    </source>
</reference>
<dbReference type="EMBL" id="SSMD01000006">
    <property type="protein sequence ID" value="THD73063.1"/>
    <property type="molecule type" value="Genomic_DNA"/>
</dbReference>
<proteinExistence type="predicted"/>
<comment type="caution">
    <text evidence="1">The sequence shown here is derived from an EMBL/GenBank/DDBJ whole genome shotgun (WGS) entry which is preliminary data.</text>
</comment>
<protein>
    <submittedName>
        <fullName evidence="1">YjbH domain-containing protein</fullName>
    </submittedName>
</protein>
<organism evidence="1 2">
    <name type="scientific">Thalassobius vesicularis</name>
    <dbReference type="NCBI Taxonomy" id="1294297"/>
    <lineage>
        <taxon>Bacteria</taxon>
        <taxon>Pseudomonadati</taxon>
        <taxon>Pseudomonadota</taxon>
        <taxon>Alphaproteobacteria</taxon>
        <taxon>Rhodobacterales</taxon>
        <taxon>Roseobacteraceae</taxon>
        <taxon>Thalassovita</taxon>
    </lineage>
</organism>
<gene>
    <name evidence="1" type="ORF">E7681_14055</name>
</gene>
<keyword evidence="2" id="KW-1185">Reference proteome</keyword>
<dbReference type="InterPro" id="IPR010344">
    <property type="entry name" value="YbjH"/>
</dbReference>